<dbReference type="InterPro" id="IPR052183">
    <property type="entry name" value="IS_Transposase"/>
</dbReference>
<dbReference type="PANTHER" id="PTHR35528:SF3">
    <property type="entry name" value="BLL1675 PROTEIN"/>
    <property type="match status" value="1"/>
</dbReference>
<proteinExistence type="predicted"/>
<protein>
    <submittedName>
        <fullName evidence="1">Transposase</fullName>
    </submittedName>
</protein>
<keyword evidence="1" id="KW-0614">Plasmid</keyword>
<dbReference type="AlphaFoldDB" id="A0A1L6THR0"/>
<evidence type="ECO:0000313" key="2">
    <source>
        <dbReference type="Proteomes" id="UP000029558"/>
    </source>
</evidence>
<geneLocation type="plasmid" evidence="1 2">
    <name>pPSB1-3</name>
</geneLocation>
<accession>A0A1L6THR0</accession>
<dbReference type="PANTHER" id="PTHR35528">
    <property type="entry name" value="BLL1675 PROTEIN"/>
    <property type="match status" value="1"/>
</dbReference>
<reference evidence="1 2" key="1">
    <citation type="journal article" date="2014" name="Genome Announc.">
        <title>Comparative Genome Analysis of Two Isolates of the Fish Pathogen Piscirickettsia salmonis from Different Hosts Reveals Major Differences in Virulence-Associated Secretion Systems.</title>
        <authorList>
            <person name="Bohle H."/>
            <person name="Henriquez P."/>
            <person name="Grothusen H."/>
            <person name="Navas E."/>
            <person name="Sandoval A."/>
            <person name="Bustamante F."/>
            <person name="Bustos P."/>
            <person name="Mancilla M."/>
        </authorList>
    </citation>
    <scope>NUCLEOTIDE SEQUENCE [LARGE SCALE GENOMIC DNA]</scope>
    <source>
        <strain evidence="2">B1-32597</strain>
    </source>
</reference>
<dbReference type="Proteomes" id="UP000029558">
    <property type="component" value="Plasmid pPSB1-3"/>
</dbReference>
<gene>
    <name evidence="1" type="ORF">KU39_3p102</name>
</gene>
<organism evidence="1 2">
    <name type="scientific">Piscirickettsia salmonis</name>
    <dbReference type="NCBI Taxonomy" id="1238"/>
    <lineage>
        <taxon>Bacteria</taxon>
        <taxon>Pseudomonadati</taxon>
        <taxon>Pseudomonadota</taxon>
        <taxon>Gammaproteobacteria</taxon>
        <taxon>Thiotrichales</taxon>
        <taxon>Piscirickettsiaceae</taxon>
        <taxon>Piscirickettsia</taxon>
    </lineage>
</organism>
<dbReference type="EMBL" id="CP012511">
    <property type="protein sequence ID" value="ALB24564.1"/>
    <property type="molecule type" value="Genomic_DNA"/>
</dbReference>
<evidence type="ECO:0000313" key="1">
    <source>
        <dbReference type="EMBL" id="ALB24564.1"/>
    </source>
</evidence>
<name>A0A1L6THR0_PISSA</name>
<sequence>MINFSGRHFKKDLIMMAIRWYIAYTLSYRDIEELMAERGIQVDHSTIHR</sequence>